<feature type="domain" description="Methyl-accepting transducer" evidence="5">
    <location>
        <begin position="302"/>
        <end position="539"/>
    </location>
</feature>
<dbReference type="GO" id="GO:0007165">
    <property type="term" value="P:signal transduction"/>
    <property type="evidence" value="ECO:0007669"/>
    <property type="project" value="UniProtKB-KW"/>
</dbReference>
<organism evidence="7">
    <name type="scientific">hydrothermal vent metagenome</name>
    <dbReference type="NCBI Taxonomy" id="652676"/>
    <lineage>
        <taxon>unclassified sequences</taxon>
        <taxon>metagenomes</taxon>
        <taxon>ecological metagenomes</taxon>
    </lineage>
</organism>
<accession>A0A3B1D9D6</accession>
<evidence type="ECO:0000259" key="6">
    <source>
        <dbReference type="PROSITE" id="PS50885"/>
    </source>
</evidence>
<keyword evidence="4" id="KW-0812">Transmembrane</keyword>
<sequence length="662" mass="73477">MKIKKKLSTTFILRVLVLLLIGQSFIWFWSFSRHNITIEDGLRKRIYMVSTLIEKVAATVNTSQDYKYLEQLTDGAVSDENIVSIEVTRNGELLIGKAPAPEERVSQSIETPIMEGDNRIGTVTIRYKKVKPDTAFILTNLILQAIVFLVLTWLIYLFFQRHIGKQIESLSSNIERVTLGDLTQKIEIAEDNEIGIIAKGLNFLIERLLITVRKLKSITGNVSAAISQLNLTFKNVINGISNRQRFLEEISKAVRKASGSQEQTIANTEKLLSLSKDNVSALLEMRAASEEIASNIGNLNRNISNSYSTVAGLTQSAREVASMADNATSAVHKASTSIEEINASVKEVEKTIKESAELSNQTTSIIAEMGMLSVVDAIDGMERIENSVHSLTESIERLGRRSRDIEKILSVIRDVTEQTGMLSLNAQILAVQAGEHGKSFSVVADEMRNLSEKTATSTRDIATIVSTLQKEIREAMNSTMETVRMVEEGNHVVLKTGDALREILHASQKSTQMAASIERAAAQQAKGLEHIVNAFEHIRNMILDVDRTTEQQERGTSSLLESISLIKESMEAARNATDAQAETTGFITDNIELANEKTAEIARASAEQQKVNRRIIAAMEEVMVIGKETTRNVKEVSLFITSLHNEVEVLRKEVEVFRTNTQ</sequence>
<dbReference type="SUPFAM" id="SSF58104">
    <property type="entry name" value="Methyl-accepting chemotaxis protein (MCP) signaling domain"/>
    <property type="match status" value="3"/>
</dbReference>
<evidence type="ECO:0000256" key="3">
    <source>
        <dbReference type="SAM" id="Coils"/>
    </source>
</evidence>
<keyword evidence="3" id="KW-0175">Coiled coil</keyword>
<evidence type="ECO:0000259" key="5">
    <source>
        <dbReference type="PROSITE" id="PS50111"/>
    </source>
</evidence>
<dbReference type="Pfam" id="PF00672">
    <property type="entry name" value="HAMP"/>
    <property type="match status" value="1"/>
</dbReference>
<evidence type="ECO:0000256" key="4">
    <source>
        <dbReference type="SAM" id="Phobius"/>
    </source>
</evidence>
<dbReference type="PROSITE" id="PS50885">
    <property type="entry name" value="HAMP"/>
    <property type="match status" value="1"/>
</dbReference>
<protein>
    <recommendedName>
        <fullName evidence="8">Methyl-accepting chemotaxis protein</fullName>
    </recommendedName>
</protein>
<reference evidence="7" key="1">
    <citation type="submission" date="2018-06" db="EMBL/GenBank/DDBJ databases">
        <authorList>
            <person name="Zhirakovskaya E."/>
        </authorList>
    </citation>
    <scope>NUCLEOTIDE SEQUENCE</scope>
</reference>
<dbReference type="Gene3D" id="6.10.340.10">
    <property type="match status" value="1"/>
</dbReference>
<evidence type="ECO:0008006" key="8">
    <source>
        <dbReference type="Google" id="ProtNLM"/>
    </source>
</evidence>
<dbReference type="SMART" id="SM00304">
    <property type="entry name" value="HAMP"/>
    <property type="match status" value="1"/>
</dbReference>
<dbReference type="PANTHER" id="PTHR32089:SF112">
    <property type="entry name" value="LYSOZYME-LIKE PROTEIN-RELATED"/>
    <property type="match status" value="1"/>
</dbReference>
<dbReference type="InterPro" id="IPR003660">
    <property type="entry name" value="HAMP_dom"/>
</dbReference>
<evidence type="ECO:0000256" key="2">
    <source>
        <dbReference type="ARBA" id="ARBA00029447"/>
    </source>
</evidence>
<proteinExistence type="inferred from homology"/>
<feature type="transmembrane region" description="Helical" evidence="4">
    <location>
        <begin position="135"/>
        <end position="159"/>
    </location>
</feature>
<dbReference type="GO" id="GO:0016020">
    <property type="term" value="C:membrane"/>
    <property type="evidence" value="ECO:0007669"/>
    <property type="project" value="InterPro"/>
</dbReference>
<feature type="domain" description="HAMP" evidence="6">
    <location>
        <begin position="161"/>
        <end position="213"/>
    </location>
</feature>
<dbReference type="AlphaFoldDB" id="A0A3B1D9D6"/>
<dbReference type="Pfam" id="PF00015">
    <property type="entry name" value="MCPsignal"/>
    <property type="match status" value="1"/>
</dbReference>
<evidence type="ECO:0000313" key="7">
    <source>
        <dbReference type="EMBL" id="VAX33443.1"/>
    </source>
</evidence>
<dbReference type="CDD" id="cd06225">
    <property type="entry name" value="HAMP"/>
    <property type="match status" value="1"/>
</dbReference>
<dbReference type="SMART" id="SM00283">
    <property type="entry name" value="MA"/>
    <property type="match status" value="1"/>
</dbReference>
<name>A0A3B1D9D6_9ZZZZ</name>
<evidence type="ECO:0000256" key="1">
    <source>
        <dbReference type="ARBA" id="ARBA00023224"/>
    </source>
</evidence>
<keyword evidence="4" id="KW-0472">Membrane</keyword>
<feature type="coiled-coil region" evidence="3">
    <location>
        <begin position="594"/>
        <end position="621"/>
    </location>
</feature>
<dbReference type="PROSITE" id="PS50111">
    <property type="entry name" value="CHEMOTAXIS_TRANSDUC_2"/>
    <property type="match status" value="1"/>
</dbReference>
<keyword evidence="4" id="KW-1133">Transmembrane helix</keyword>
<dbReference type="PANTHER" id="PTHR32089">
    <property type="entry name" value="METHYL-ACCEPTING CHEMOTAXIS PROTEIN MCPB"/>
    <property type="match status" value="1"/>
</dbReference>
<gene>
    <name evidence="7" type="ORF">MNBD_NITROSPIRAE02-988</name>
</gene>
<feature type="transmembrane region" description="Helical" evidence="4">
    <location>
        <begin position="12"/>
        <end position="30"/>
    </location>
</feature>
<comment type="similarity">
    <text evidence="2">Belongs to the methyl-accepting chemotaxis (MCP) protein family.</text>
</comment>
<dbReference type="Gene3D" id="1.10.287.950">
    <property type="entry name" value="Methyl-accepting chemotaxis protein"/>
    <property type="match status" value="1"/>
</dbReference>
<dbReference type="EMBL" id="UOGH01000296">
    <property type="protein sequence ID" value="VAX33443.1"/>
    <property type="molecule type" value="Genomic_DNA"/>
</dbReference>
<dbReference type="InterPro" id="IPR004089">
    <property type="entry name" value="MCPsignal_dom"/>
</dbReference>
<keyword evidence="1" id="KW-0807">Transducer</keyword>
<feature type="coiled-coil region" evidence="3">
    <location>
        <begin position="338"/>
        <end position="401"/>
    </location>
</feature>